<reference evidence="2 3" key="1">
    <citation type="journal article" date="2006" name="Science">
        <title>Phytophthora genome sequences uncover evolutionary origins and mechanisms of pathogenesis.</title>
        <authorList>
            <person name="Tyler B.M."/>
            <person name="Tripathy S."/>
            <person name="Zhang X."/>
            <person name="Dehal P."/>
            <person name="Jiang R.H."/>
            <person name="Aerts A."/>
            <person name="Arredondo F.D."/>
            <person name="Baxter L."/>
            <person name="Bensasson D."/>
            <person name="Beynon J.L."/>
            <person name="Chapman J."/>
            <person name="Damasceno C.M."/>
            <person name="Dorrance A.E."/>
            <person name="Dou D."/>
            <person name="Dickerman A.W."/>
            <person name="Dubchak I.L."/>
            <person name="Garbelotto M."/>
            <person name="Gijzen M."/>
            <person name="Gordon S.G."/>
            <person name="Govers F."/>
            <person name="Grunwald N.J."/>
            <person name="Huang W."/>
            <person name="Ivors K.L."/>
            <person name="Jones R.W."/>
            <person name="Kamoun S."/>
            <person name="Krampis K."/>
            <person name="Lamour K.H."/>
            <person name="Lee M.K."/>
            <person name="McDonald W.H."/>
            <person name="Medina M."/>
            <person name="Meijer H.J."/>
            <person name="Nordberg E.K."/>
            <person name="Maclean D.J."/>
            <person name="Ospina-Giraldo M.D."/>
            <person name="Morris P.F."/>
            <person name="Phuntumart V."/>
            <person name="Putnam N.H."/>
            <person name="Rash S."/>
            <person name="Rose J.K."/>
            <person name="Sakihama Y."/>
            <person name="Salamov A.A."/>
            <person name="Savidor A."/>
            <person name="Scheuring C.F."/>
            <person name="Smith B.M."/>
            <person name="Sobral B.W."/>
            <person name="Terry A."/>
            <person name="Torto-Alalibo T.A."/>
            <person name="Win J."/>
            <person name="Xu Z."/>
            <person name="Zhang H."/>
            <person name="Grigoriev I.V."/>
            <person name="Rokhsar D.S."/>
            <person name="Boore J.L."/>
        </authorList>
    </citation>
    <scope>NUCLEOTIDE SEQUENCE [LARGE SCALE GENOMIC DNA]</scope>
    <source>
        <strain evidence="2 3">P6497</strain>
    </source>
</reference>
<dbReference type="Proteomes" id="UP000002640">
    <property type="component" value="Unassembled WGS sequence"/>
</dbReference>
<evidence type="ECO:0000256" key="1">
    <source>
        <dbReference type="SAM" id="MobiDB-lite"/>
    </source>
</evidence>
<organism evidence="2 3">
    <name type="scientific">Phytophthora sojae (strain P6497)</name>
    <name type="common">Soybean stem and root rot agent</name>
    <name type="synonym">Phytophthora megasperma f. sp. glycines</name>
    <dbReference type="NCBI Taxonomy" id="1094619"/>
    <lineage>
        <taxon>Eukaryota</taxon>
        <taxon>Sar</taxon>
        <taxon>Stramenopiles</taxon>
        <taxon>Oomycota</taxon>
        <taxon>Peronosporomycetes</taxon>
        <taxon>Peronosporales</taxon>
        <taxon>Peronosporaceae</taxon>
        <taxon>Phytophthora</taxon>
    </lineage>
</organism>
<feature type="region of interest" description="Disordered" evidence="1">
    <location>
        <begin position="23"/>
        <end position="45"/>
    </location>
</feature>
<dbReference type="InParanoid" id="G4YSD5"/>
<dbReference type="AlphaFoldDB" id="G4YSD5"/>
<evidence type="ECO:0000313" key="2">
    <source>
        <dbReference type="EMBL" id="EGZ25366.1"/>
    </source>
</evidence>
<accession>G4YSD5</accession>
<dbReference type="GeneID" id="20655122"/>
<dbReference type="KEGG" id="psoj:PHYSODRAFT_479322"/>
<name>G4YSD5_PHYSP</name>
<dbReference type="EMBL" id="JH159152">
    <property type="protein sequence ID" value="EGZ25366.1"/>
    <property type="molecule type" value="Genomic_DNA"/>
</dbReference>
<feature type="compositionally biased region" description="Polar residues" evidence="1">
    <location>
        <begin position="24"/>
        <end position="33"/>
    </location>
</feature>
<sequence>GHVMKLFLSEKREMPCSSEVFTRMSRTNTTPSALTDRFPFTTNPRSEARSNAYHISASNAASW</sequence>
<gene>
    <name evidence="2" type="ORF">PHYSODRAFT_479322</name>
</gene>
<dbReference type="RefSeq" id="XP_009520654.1">
    <property type="nucleotide sequence ID" value="XM_009522359.1"/>
</dbReference>
<evidence type="ECO:0000313" key="3">
    <source>
        <dbReference type="Proteomes" id="UP000002640"/>
    </source>
</evidence>
<keyword evidence="3" id="KW-1185">Reference proteome</keyword>
<proteinExistence type="predicted"/>
<feature type="non-terminal residue" evidence="2">
    <location>
        <position position="1"/>
    </location>
</feature>
<protein>
    <submittedName>
        <fullName evidence="2">Uncharacterized protein</fullName>
    </submittedName>
</protein>